<proteinExistence type="predicted"/>
<comment type="caution">
    <text evidence="1">The sequence shown here is derived from an EMBL/GenBank/DDBJ whole genome shotgun (WGS) entry which is preliminary data.</text>
</comment>
<sequence>MAAQRLMRDPMSYIDTTPTGRILNRFIKDTDVLDNEINEELQELIIYTGNIKRSEKIRSYPIPVLFRGNIRENLDPFGQSSDDQLWDAVRRAHLIEESVLPSVKAQVTRDESMHKFHLLQTVEEDSGNFSLGERQLLALARALVGKTKILILDEATSSVDYETDSKIQKTIVEEFSNCTILCIAHRLKTIINYDRILVLDKGEIAEFDEPKLLFNKKDGIFRSMCDQSNIKEEDFVSI</sequence>
<keyword evidence="2" id="KW-1185">Reference proteome</keyword>
<gene>
    <name evidence="1" type="ORF">Amon02_000052400</name>
</gene>
<name>A0ACB5SS47_AMBMO</name>
<organism evidence="1 2">
    <name type="scientific">Ambrosiozyma monospora</name>
    <name type="common">Yeast</name>
    <name type="synonym">Endomycopsis monosporus</name>
    <dbReference type="NCBI Taxonomy" id="43982"/>
    <lineage>
        <taxon>Eukaryota</taxon>
        <taxon>Fungi</taxon>
        <taxon>Dikarya</taxon>
        <taxon>Ascomycota</taxon>
        <taxon>Saccharomycotina</taxon>
        <taxon>Pichiomycetes</taxon>
        <taxon>Pichiales</taxon>
        <taxon>Pichiaceae</taxon>
        <taxon>Ambrosiozyma</taxon>
    </lineage>
</organism>
<evidence type="ECO:0000313" key="2">
    <source>
        <dbReference type="Proteomes" id="UP001165064"/>
    </source>
</evidence>
<accession>A0ACB5SS47</accession>
<protein>
    <submittedName>
        <fullName evidence="1">Unnamed protein product</fullName>
    </submittedName>
</protein>
<evidence type="ECO:0000313" key="1">
    <source>
        <dbReference type="EMBL" id="GME71270.1"/>
    </source>
</evidence>
<dbReference type="Proteomes" id="UP001165064">
    <property type="component" value="Unassembled WGS sequence"/>
</dbReference>
<reference evidence="1" key="1">
    <citation type="submission" date="2023-04" db="EMBL/GenBank/DDBJ databases">
        <title>Ambrosiozyma monospora NBRC 10751.</title>
        <authorList>
            <person name="Ichikawa N."/>
            <person name="Sato H."/>
            <person name="Tonouchi N."/>
        </authorList>
    </citation>
    <scope>NUCLEOTIDE SEQUENCE</scope>
    <source>
        <strain evidence="1">NBRC 10751</strain>
    </source>
</reference>
<dbReference type="EMBL" id="BSXS01000182">
    <property type="protein sequence ID" value="GME71270.1"/>
    <property type="molecule type" value="Genomic_DNA"/>
</dbReference>